<dbReference type="GO" id="GO:0006508">
    <property type="term" value="P:proteolysis"/>
    <property type="evidence" value="ECO:0007669"/>
    <property type="project" value="UniProtKB-KW"/>
</dbReference>
<comment type="similarity">
    <text evidence="6">Belongs to the UPF0758 family.</text>
</comment>
<keyword evidence="2" id="KW-0479">Metal-binding</keyword>
<evidence type="ECO:0000256" key="1">
    <source>
        <dbReference type="ARBA" id="ARBA00022670"/>
    </source>
</evidence>
<dbReference type="GO" id="GO:0046872">
    <property type="term" value="F:metal ion binding"/>
    <property type="evidence" value="ECO:0007669"/>
    <property type="project" value="UniProtKB-KW"/>
</dbReference>
<keyword evidence="1" id="KW-0645">Protease</keyword>
<dbReference type="GO" id="GO:0008237">
    <property type="term" value="F:metallopeptidase activity"/>
    <property type="evidence" value="ECO:0007669"/>
    <property type="project" value="UniProtKB-KW"/>
</dbReference>
<feature type="domain" description="MPN" evidence="7">
    <location>
        <begin position="167"/>
        <end position="289"/>
    </location>
</feature>
<proteinExistence type="inferred from homology"/>
<keyword evidence="4" id="KW-0862">Zinc</keyword>
<evidence type="ECO:0000256" key="5">
    <source>
        <dbReference type="ARBA" id="ARBA00023049"/>
    </source>
</evidence>
<keyword evidence="3" id="KW-0378">Hydrolase</keyword>
<dbReference type="AlphaFoldDB" id="A0A245ZHK2"/>
<sequence length="289" mass="31218">MVHPADRLGCVPDVTVRRSTLRSLVADACDRAARAISVRSHSAGAESRIGKQRLRARGHDSIPYPTRADCRNLPAVASVLGAGAALSDCPFDGNAVTVLASLLRGCEPDPDRAAAALLTEFGCLGATLKGSSSRMRRVAGSDALNLLRRVDAALGHVLIERVQRKPAVGEWESLIAYLRVQMQHRPTEQVRVLHLNARKVLIKDEIFSEGTVNQATVHVRELVARCLELGTSAIILAHNHPSGDPTPSRADIALTQQVIDAARHFDIQVHDHLIIGLGEHVSLRSRGLM</sequence>
<keyword evidence="9" id="KW-1185">Reference proteome</keyword>
<keyword evidence="5" id="KW-0482">Metalloprotease</keyword>
<reference evidence="8 9" key="1">
    <citation type="submission" date="2017-03" db="EMBL/GenBank/DDBJ databases">
        <title>Genome sequence of Sphingomonas dokdonensis DSM 21029.</title>
        <authorList>
            <person name="Poehlein A."/>
            <person name="Wuebbeler J.H."/>
            <person name="Steinbuechel A."/>
            <person name="Daniel R."/>
        </authorList>
    </citation>
    <scope>NUCLEOTIDE SEQUENCE [LARGE SCALE GENOMIC DNA]</scope>
    <source>
        <strain evidence="8 9">DSM 21029</strain>
    </source>
</reference>
<dbReference type="Proteomes" id="UP000197290">
    <property type="component" value="Unassembled WGS sequence"/>
</dbReference>
<dbReference type="CDD" id="cd08071">
    <property type="entry name" value="MPN_DUF2466"/>
    <property type="match status" value="1"/>
</dbReference>
<dbReference type="PROSITE" id="PS01302">
    <property type="entry name" value="UPF0758"/>
    <property type="match status" value="1"/>
</dbReference>
<organism evidence="8 9">
    <name type="scientific">Sphingomonas dokdonensis</name>
    <dbReference type="NCBI Taxonomy" id="344880"/>
    <lineage>
        <taxon>Bacteria</taxon>
        <taxon>Pseudomonadati</taxon>
        <taxon>Pseudomonadota</taxon>
        <taxon>Alphaproteobacteria</taxon>
        <taxon>Sphingomonadales</taxon>
        <taxon>Sphingomonadaceae</taxon>
        <taxon>Sphingomonas</taxon>
    </lineage>
</organism>
<dbReference type="NCBIfam" id="TIGR00608">
    <property type="entry name" value="radc"/>
    <property type="match status" value="1"/>
</dbReference>
<dbReference type="InterPro" id="IPR025657">
    <property type="entry name" value="RadC_JAB"/>
</dbReference>
<evidence type="ECO:0000313" key="9">
    <source>
        <dbReference type="Proteomes" id="UP000197290"/>
    </source>
</evidence>
<protein>
    <recommendedName>
        <fullName evidence="7">MPN domain-containing protein</fullName>
    </recommendedName>
</protein>
<dbReference type="InterPro" id="IPR020891">
    <property type="entry name" value="UPF0758_CS"/>
</dbReference>
<dbReference type="InterPro" id="IPR037518">
    <property type="entry name" value="MPN"/>
</dbReference>
<dbReference type="InterPro" id="IPR001405">
    <property type="entry name" value="UPF0758"/>
</dbReference>
<evidence type="ECO:0000259" key="7">
    <source>
        <dbReference type="PROSITE" id="PS50249"/>
    </source>
</evidence>
<dbReference type="PROSITE" id="PS50249">
    <property type="entry name" value="MPN"/>
    <property type="match status" value="1"/>
</dbReference>
<dbReference type="Gene3D" id="3.40.140.10">
    <property type="entry name" value="Cytidine Deaminase, domain 2"/>
    <property type="match status" value="1"/>
</dbReference>
<dbReference type="Pfam" id="PF04002">
    <property type="entry name" value="RadC"/>
    <property type="match status" value="1"/>
</dbReference>
<accession>A0A245ZHK2</accession>
<dbReference type="EMBL" id="NBBI01000004">
    <property type="protein sequence ID" value="OWK29225.1"/>
    <property type="molecule type" value="Genomic_DNA"/>
</dbReference>
<dbReference type="PANTHER" id="PTHR30471:SF3">
    <property type="entry name" value="UPF0758 PROTEIN YEES-RELATED"/>
    <property type="match status" value="1"/>
</dbReference>
<name>A0A245ZHK2_9SPHN</name>
<gene>
    <name evidence="8" type="ORF">SPDO_22060</name>
</gene>
<evidence type="ECO:0000256" key="2">
    <source>
        <dbReference type="ARBA" id="ARBA00022723"/>
    </source>
</evidence>
<dbReference type="PANTHER" id="PTHR30471">
    <property type="entry name" value="DNA REPAIR PROTEIN RADC"/>
    <property type="match status" value="1"/>
</dbReference>
<evidence type="ECO:0000256" key="4">
    <source>
        <dbReference type="ARBA" id="ARBA00022833"/>
    </source>
</evidence>
<evidence type="ECO:0000256" key="3">
    <source>
        <dbReference type="ARBA" id="ARBA00022801"/>
    </source>
</evidence>
<evidence type="ECO:0000256" key="6">
    <source>
        <dbReference type="RuleBase" id="RU003797"/>
    </source>
</evidence>
<evidence type="ECO:0000313" key="8">
    <source>
        <dbReference type="EMBL" id="OWK29225.1"/>
    </source>
</evidence>
<dbReference type="SUPFAM" id="SSF102712">
    <property type="entry name" value="JAB1/MPN domain"/>
    <property type="match status" value="1"/>
</dbReference>
<comment type="caution">
    <text evidence="8">The sequence shown here is derived from an EMBL/GenBank/DDBJ whole genome shotgun (WGS) entry which is preliminary data.</text>
</comment>